<reference evidence="2 3" key="1">
    <citation type="journal article" date="2011" name="Genome Res.">
        <title>Whole genome sequencing of multiple Leishmania donovani clinical isolates provides insights into population structure and mechanisms of drug resistance.</title>
        <authorList>
            <person name="Downing T."/>
            <person name="Imamura H."/>
            <person name="Decuypere S."/>
            <person name="Clark T.G."/>
            <person name="Coombs G.H."/>
            <person name="Cotton J.A."/>
            <person name="Hilley J.D."/>
            <person name="de Doncker S."/>
            <person name="Maes I."/>
            <person name="Mottram J.C."/>
            <person name="Quail M.A."/>
            <person name="Rijal S."/>
            <person name="Sanders M."/>
            <person name="Schonian G."/>
            <person name="Stark O."/>
            <person name="Sundar S."/>
            <person name="Vanaerschot M."/>
            <person name="Hertz-Fowler C."/>
            <person name="Dujardin J.C."/>
            <person name="Berriman M."/>
        </authorList>
    </citation>
    <scope>NUCLEOTIDE SEQUENCE [LARGE SCALE GENOMIC DNA]</scope>
    <source>
        <strain evidence="2 3">BPK282A1</strain>
    </source>
</reference>
<dbReference type="EMBL" id="FR799607">
    <property type="protein sequence ID" value="CBZ33755.1"/>
    <property type="molecule type" value="Genomic_DNA"/>
</dbReference>
<feature type="compositionally biased region" description="Pro residues" evidence="1">
    <location>
        <begin position="264"/>
        <end position="281"/>
    </location>
</feature>
<dbReference type="Proteomes" id="UP000008980">
    <property type="component" value="Chromosome 20"/>
</dbReference>
<evidence type="ECO:0000313" key="3">
    <source>
        <dbReference type="Proteomes" id="UP000008980"/>
    </source>
</evidence>
<dbReference type="AlphaFoldDB" id="E9BER9"/>
<dbReference type="RefSeq" id="XP_003860461.1">
    <property type="nucleotide sequence ID" value="XM_003860413.1"/>
</dbReference>
<dbReference type="PhylomeDB" id="E9BER9"/>
<dbReference type="KEGG" id="ldo:LDBPK_201200"/>
<gene>
    <name evidence="2" type="ORF">LDBPK_201200</name>
</gene>
<name>E9BER9_LEIDO</name>
<evidence type="ECO:0000256" key="1">
    <source>
        <dbReference type="SAM" id="MobiDB-lite"/>
    </source>
</evidence>
<reference evidence="3" key="2">
    <citation type="submission" date="2011-02" db="EMBL/GenBank/DDBJ databases">
        <title>Whole genome sequencing of Leishmania donovani clinical lines reveals dynamic variation related to drug resistance.</title>
        <authorList>
            <person name="Downing T."/>
            <person name="Imamura H."/>
            <person name="Sanders M."/>
            <person name="Decuypere S."/>
            <person name="Hertz-Fowler C."/>
            <person name="Clark T.G."/>
            <person name="Rijal S."/>
            <person name="Sundar S."/>
            <person name="Quail M.A."/>
            <person name="De Doncker S."/>
            <person name="Maes I."/>
            <person name="Vanaerschot M."/>
            <person name="Stark O."/>
            <person name="Schonian G."/>
            <person name="Dujardin J.C."/>
            <person name="Berriman M."/>
        </authorList>
    </citation>
    <scope>NUCLEOTIDE SEQUENCE [LARGE SCALE GENOMIC DNA]</scope>
    <source>
        <strain evidence="3">BPK282A1</strain>
    </source>
</reference>
<dbReference type="VEuPathDB" id="TriTrypDB:LdBPK_201200.1"/>
<dbReference type="Gene3D" id="3.40.50.1820">
    <property type="entry name" value="alpha/beta hydrolase"/>
    <property type="match status" value="1"/>
</dbReference>
<dbReference type="GeneID" id="13386247"/>
<organism evidence="2 3">
    <name type="scientific">Leishmania donovani</name>
    <dbReference type="NCBI Taxonomy" id="5661"/>
    <lineage>
        <taxon>Eukaryota</taxon>
        <taxon>Discoba</taxon>
        <taxon>Euglenozoa</taxon>
        <taxon>Kinetoplastea</taxon>
        <taxon>Metakinetoplastina</taxon>
        <taxon>Trypanosomatida</taxon>
        <taxon>Trypanosomatidae</taxon>
        <taxon>Leishmaniinae</taxon>
        <taxon>Leishmania</taxon>
    </lineage>
</organism>
<proteinExistence type="predicted"/>
<feature type="compositionally biased region" description="Low complexity" evidence="1">
    <location>
        <begin position="324"/>
        <end position="339"/>
    </location>
</feature>
<accession>E9BER9</accession>
<dbReference type="InterPro" id="IPR029058">
    <property type="entry name" value="AB_hydrolase_fold"/>
</dbReference>
<feature type="region of interest" description="Disordered" evidence="1">
    <location>
        <begin position="257"/>
        <end position="349"/>
    </location>
</feature>
<protein>
    <submittedName>
        <fullName evidence="2">Uncharacterized protein</fullName>
    </submittedName>
</protein>
<sequence length="349" mass="37822">MQSCCFSKCYHTESGSMARSYFHSSETGAVENLPTGRPPSHHMSSRATQRYPAPYLQNGLGGNESELVYQGKVNIADAKMTEMIISMDNGMMYDDDDVLDPLGYKRGLDQDVISYMDASYRVFPEGADHIMVGLPMRSAQATCAAMQHSELLPAVGILCSLLQIETQTSRRGVLHQARANPHPHHEAMKFVLRAIVDASRSRPLQPLTEAEFPTGSCSERAPGRHTTARRAASRCGACAPSTFHRFLTRAAAPGGVGIHDGKVAPPPHPRIPARFLPPPPGRGGAGTPRPKHPRAPPAHTRNQPARQNAPRKGLEAAATPPPRQRAAYRQRATATQPAAGSNPRKKTVL</sequence>
<evidence type="ECO:0000313" key="2">
    <source>
        <dbReference type="EMBL" id="CBZ33755.1"/>
    </source>
</evidence>